<keyword evidence="1" id="KW-0547">Nucleotide-binding</keyword>
<dbReference type="GO" id="GO:0016020">
    <property type="term" value="C:membrane"/>
    <property type="evidence" value="ECO:0007669"/>
    <property type="project" value="TreeGrafter"/>
</dbReference>
<dbReference type="InterPro" id="IPR017871">
    <property type="entry name" value="ABC_transporter-like_CS"/>
</dbReference>
<gene>
    <name evidence="5" type="ORF">EAH_00022690</name>
</gene>
<evidence type="ECO:0000313" key="6">
    <source>
        <dbReference type="Proteomes" id="UP000018050"/>
    </source>
</evidence>
<evidence type="ECO:0000256" key="1">
    <source>
        <dbReference type="ARBA" id="ARBA00022741"/>
    </source>
</evidence>
<feature type="region of interest" description="Disordered" evidence="3">
    <location>
        <begin position="328"/>
        <end position="388"/>
    </location>
</feature>
<dbReference type="OrthoDB" id="6500128at2759"/>
<dbReference type="Proteomes" id="UP000018050">
    <property type="component" value="Unassembled WGS sequence"/>
</dbReference>
<evidence type="ECO:0000259" key="4">
    <source>
        <dbReference type="PROSITE" id="PS50893"/>
    </source>
</evidence>
<dbReference type="GeneID" id="25270339"/>
<feature type="compositionally biased region" description="Gly residues" evidence="3">
    <location>
        <begin position="371"/>
        <end position="383"/>
    </location>
</feature>
<feature type="domain" description="ABC transporter" evidence="4">
    <location>
        <begin position="179"/>
        <end position="492"/>
    </location>
</feature>
<reference evidence="5" key="2">
    <citation type="submission" date="2013-10" db="EMBL/GenBank/DDBJ databases">
        <authorList>
            <person name="Aslett M."/>
        </authorList>
    </citation>
    <scope>NUCLEOTIDE SEQUENCE</scope>
    <source>
        <strain evidence="5">Houghton</strain>
    </source>
</reference>
<accession>U6GCG6</accession>
<reference evidence="5" key="1">
    <citation type="submission" date="2013-10" db="EMBL/GenBank/DDBJ databases">
        <title>Genomic analysis of the causative agents of coccidiosis in chickens.</title>
        <authorList>
            <person name="Reid A.J."/>
            <person name="Blake D."/>
            <person name="Billington K."/>
            <person name="Browne H."/>
            <person name="Dunn M."/>
            <person name="Hung S."/>
            <person name="Kawahara F."/>
            <person name="Miranda-Saavedra D."/>
            <person name="Mourier T."/>
            <person name="Nagra H."/>
            <person name="Otto T.D."/>
            <person name="Rawlings N."/>
            <person name="Sanchez A."/>
            <person name="Sanders M."/>
            <person name="Subramaniam C."/>
            <person name="Tay Y."/>
            <person name="Dear P."/>
            <person name="Doerig C."/>
            <person name="Gruber A."/>
            <person name="Parkinson J."/>
            <person name="Shirley M."/>
            <person name="Wan K.L."/>
            <person name="Berriman M."/>
            <person name="Tomley F."/>
            <person name="Pain A."/>
        </authorList>
    </citation>
    <scope>NUCLEOTIDE SEQUENCE</scope>
    <source>
        <strain evidence="5">Houghton</strain>
    </source>
</reference>
<evidence type="ECO:0000313" key="5">
    <source>
        <dbReference type="EMBL" id="CDI77227.1"/>
    </source>
</evidence>
<dbReference type="PROSITE" id="PS50893">
    <property type="entry name" value="ABC_TRANSPORTER_2"/>
    <property type="match status" value="1"/>
</dbReference>
<sequence>MVSVERVRDYLLVPAEDPNYDVITERPWSQQTPAKGSDSSVWSRWLLPWRRSTSTSLLPLCTKEEERQPLLQQQPLESCGVCTDKKVVDVCCPAPGPVKIPGASRGAATTTAAAAAAAAKLAVYETLLSFGTPPCAHQSGEGGLRCSCKEQQQQQQSRGGAPPLFPVSVSLGFRTRGRIDFENVTVAYSAGGPPALREVSLTVHPGEVLGLVGRTGAGKSTLLLALSRMVSYSGCIKIDGVDVQRLPVHLLRSLLAVVPQTPILFSGTVRFNLDPAGVRTEAELFDALQLCRLDKVVRALPQGLDTPLAAVDEAAALEFRVRRSRKLQGSGGALGGSEGRELPSRGVTAAYPGAAGKEQQQQQRGVYAQRSGGGGERSSGGLKGSSSSQSIRLSVGQKQLLCLCRAVLREAPILCLDEANSAMDPALEKEVLVPVVRRCLRRGSVLLISHRLQHLPSLCHRVGVVGEGQLLELAAPRTLLRDRTSRFHALYAAARGTATRGAAAQQSSCNNTHSAATEQQLQQQQQQQLLPQQQQQQQQQLAPGGDRQRLSACPVWRKGTSLSIDFVASLQEMKLPLMWPILLISLPLLYT</sequence>
<keyword evidence="2" id="KW-0067">ATP-binding</keyword>
<proteinExistence type="predicted"/>
<dbReference type="GO" id="GO:0042626">
    <property type="term" value="F:ATPase-coupled transmembrane transporter activity"/>
    <property type="evidence" value="ECO:0007669"/>
    <property type="project" value="TreeGrafter"/>
</dbReference>
<dbReference type="RefSeq" id="XP_013252377.1">
    <property type="nucleotide sequence ID" value="XM_013396923.1"/>
</dbReference>
<dbReference type="Pfam" id="PF00005">
    <property type="entry name" value="ABC_tran"/>
    <property type="match status" value="1"/>
</dbReference>
<dbReference type="InterPro" id="IPR027417">
    <property type="entry name" value="P-loop_NTPase"/>
</dbReference>
<organism evidence="5 6">
    <name type="scientific">Eimeria acervulina</name>
    <name type="common">Coccidian parasite</name>
    <dbReference type="NCBI Taxonomy" id="5801"/>
    <lineage>
        <taxon>Eukaryota</taxon>
        <taxon>Sar</taxon>
        <taxon>Alveolata</taxon>
        <taxon>Apicomplexa</taxon>
        <taxon>Conoidasida</taxon>
        <taxon>Coccidia</taxon>
        <taxon>Eucoccidiorida</taxon>
        <taxon>Eimeriorina</taxon>
        <taxon>Eimeriidae</taxon>
        <taxon>Eimeria</taxon>
    </lineage>
</organism>
<evidence type="ECO:0000256" key="3">
    <source>
        <dbReference type="SAM" id="MobiDB-lite"/>
    </source>
</evidence>
<dbReference type="SUPFAM" id="SSF52540">
    <property type="entry name" value="P-loop containing nucleoside triphosphate hydrolases"/>
    <property type="match status" value="1"/>
</dbReference>
<keyword evidence="6" id="KW-1185">Reference proteome</keyword>
<dbReference type="GO" id="GO:0005524">
    <property type="term" value="F:ATP binding"/>
    <property type="evidence" value="ECO:0007669"/>
    <property type="project" value="UniProtKB-KW"/>
</dbReference>
<dbReference type="InterPro" id="IPR003593">
    <property type="entry name" value="AAA+_ATPase"/>
</dbReference>
<dbReference type="Gene3D" id="3.40.50.300">
    <property type="entry name" value="P-loop containing nucleotide triphosphate hydrolases"/>
    <property type="match status" value="2"/>
</dbReference>
<protein>
    <submittedName>
        <fullName evidence="5">ABC transporter, putative</fullName>
    </submittedName>
</protein>
<dbReference type="InterPro" id="IPR003439">
    <property type="entry name" value="ABC_transporter-like_ATP-bd"/>
</dbReference>
<evidence type="ECO:0000256" key="2">
    <source>
        <dbReference type="ARBA" id="ARBA00022840"/>
    </source>
</evidence>
<dbReference type="PANTHER" id="PTHR24223">
    <property type="entry name" value="ATP-BINDING CASSETTE SUB-FAMILY C"/>
    <property type="match status" value="1"/>
</dbReference>
<dbReference type="PROSITE" id="PS00211">
    <property type="entry name" value="ABC_TRANSPORTER_1"/>
    <property type="match status" value="1"/>
</dbReference>
<dbReference type="AlphaFoldDB" id="U6GCG6"/>
<name>U6GCG6_EIMAC</name>
<dbReference type="GO" id="GO:0016887">
    <property type="term" value="F:ATP hydrolysis activity"/>
    <property type="evidence" value="ECO:0007669"/>
    <property type="project" value="InterPro"/>
</dbReference>
<dbReference type="SMART" id="SM00382">
    <property type="entry name" value="AAA"/>
    <property type="match status" value="1"/>
</dbReference>
<dbReference type="EMBL" id="HG670593">
    <property type="protein sequence ID" value="CDI77227.1"/>
    <property type="molecule type" value="Genomic_DNA"/>
</dbReference>
<dbReference type="InterPro" id="IPR050173">
    <property type="entry name" value="ABC_transporter_C-like"/>
</dbReference>
<dbReference type="VEuPathDB" id="ToxoDB:EAH_00022690"/>